<feature type="compositionally biased region" description="Pro residues" evidence="3">
    <location>
        <begin position="267"/>
        <end position="281"/>
    </location>
</feature>
<comment type="caution">
    <text evidence="6">The sequence shown here is derived from an EMBL/GenBank/DDBJ whole genome shotgun (WGS) entry which is preliminary data.</text>
</comment>
<dbReference type="PANTHER" id="PTHR45766">
    <property type="entry name" value="DNA ANNEALING HELICASE AND ENDONUCLEASE ZRANB3 FAMILY MEMBER"/>
    <property type="match status" value="1"/>
</dbReference>
<feature type="compositionally biased region" description="Low complexity" evidence="3">
    <location>
        <begin position="1"/>
        <end position="14"/>
    </location>
</feature>
<keyword evidence="2" id="KW-0862">Zinc</keyword>
<dbReference type="Proteomes" id="UP000562027">
    <property type="component" value="Unassembled WGS sequence"/>
</dbReference>
<dbReference type="InterPro" id="IPR038718">
    <property type="entry name" value="SNF2-like_sf"/>
</dbReference>
<keyword evidence="1" id="KW-0378">Hydrolase</keyword>
<dbReference type="GO" id="GO:0016787">
    <property type="term" value="F:hydrolase activity"/>
    <property type="evidence" value="ECO:0007669"/>
    <property type="project" value="UniProtKB-KW"/>
</dbReference>
<evidence type="ECO:0000256" key="1">
    <source>
        <dbReference type="ARBA" id="ARBA00022801"/>
    </source>
</evidence>
<dbReference type="PROSITE" id="PS50966">
    <property type="entry name" value="ZF_SWIM"/>
    <property type="match status" value="1"/>
</dbReference>
<evidence type="ECO:0000256" key="2">
    <source>
        <dbReference type="PROSITE-ProRule" id="PRU00325"/>
    </source>
</evidence>
<evidence type="ECO:0008006" key="8">
    <source>
        <dbReference type="Google" id="ProtNLM"/>
    </source>
</evidence>
<dbReference type="RefSeq" id="WP_184295421.1">
    <property type="nucleotide sequence ID" value="NZ_JACHLP010000001.1"/>
</dbReference>
<feature type="compositionally biased region" description="Low complexity" evidence="3">
    <location>
        <begin position="160"/>
        <end position="173"/>
    </location>
</feature>
<gene>
    <name evidence="6" type="ORF">HNP55_000285</name>
</gene>
<accession>A0A840L0M4</accession>
<feature type="region of interest" description="Disordered" evidence="3">
    <location>
        <begin position="54"/>
        <end position="92"/>
    </location>
</feature>
<sequence>MATASKKTSATSKSAPKKVAAKKTAPVKSKQPELVLEVQPTQPVLKVAAKAAAKKALSKAKPKADSKAPAAKKTKVAKPAAAAAVEAKAAPAKKVKAAAKPIVQPVEVVEPVAAKPAKAAPKAKTVAKAEPEPKLAAKPKKAAAKPVAEPAPEPAPAPKPLVKAAAKRAGAAKKAVEEASKRALSSSERVLEAAPKLAPKAAAKAEPAKPAKPAKPVQKVKTGKALEAAASAVPAPLEAQPAKAKPSPAPSKSAKKTAPAPAAPQAKPAPVPAPAPAAPVEPPRFRLQAQNAGSVLGEYRVSEIEAAGQSWRVQVQGALAMDCRCDCAAFPRSDRGSCEHVDFALAQLLSQPVTAEALRAGPQADYSEVLLRFGARRQLRWRQGRACPPALAEAAQALLDESGRLRAEAPGALAQLLQLAAAAGHELRVEEGVWPLLAHKRDAGQRVLRLEQNYPQGLATPALRNLLKLPLPIFQLEAALFAVSAGRSLLADELGLGLYAQALGASELLMRHFGVERVLLLCAESAQSRWLAEAQTLSGRAAQLVWGDAAARAEQLADGSAQIKICASSALAQDLSQLQAFAPELIIVDEAGRLDGQALAALKALEAARPEQGFLLLLSGQLLNSQPKVLLPLVDLLDSQRSGPYARLLSHHVRRDAAGQIQGFVGLDALDQTLERLMLSRSKADLAAVLPPALVQLRGVALGEAQQALQLPLLRELRRGVQRWERSGYVSDAEQLALARAVQSLRRLAISPQLLAPAAAELPADAPKLAAVAAVARELLGVAAQRLVVFCQWDDALSLLARRLQSQGFELLQLSADQGLAERQALAGRWREDERVQVLLISDAAATGLQLISEGADAGLGLINLELPWSEELLARRLSAMCEEDTRGLPLIQLQAQQGLEQAMLQAMDVLPELPLCSLDGDASQRLLQGEALTAWMQSLALLCSLLPE</sequence>
<keyword evidence="7" id="KW-1185">Reference proteome</keyword>
<feature type="region of interest" description="Disordered" evidence="3">
    <location>
        <begin position="114"/>
        <end position="281"/>
    </location>
</feature>
<feature type="domain" description="Helicase ATP-binding" evidence="5">
    <location>
        <begin position="479"/>
        <end position="640"/>
    </location>
</feature>
<name>A0A840L0M4_9BURK</name>
<evidence type="ECO:0000256" key="3">
    <source>
        <dbReference type="SAM" id="MobiDB-lite"/>
    </source>
</evidence>
<evidence type="ECO:0000259" key="4">
    <source>
        <dbReference type="PROSITE" id="PS50966"/>
    </source>
</evidence>
<dbReference type="Gene3D" id="3.40.50.300">
    <property type="entry name" value="P-loop containing nucleotide triphosphate hydrolases"/>
    <property type="match status" value="1"/>
</dbReference>
<dbReference type="PROSITE" id="PS51192">
    <property type="entry name" value="HELICASE_ATP_BIND_1"/>
    <property type="match status" value="1"/>
</dbReference>
<dbReference type="InterPro" id="IPR000330">
    <property type="entry name" value="SNF2_N"/>
</dbReference>
<feature type="compositionally biased region" description="Low complexity" evidence="3">
    <location>
        <begin position="225"/>
        <end position="266"/>
    </location>
</feature>
<reference evidence="6 7" key="1">
    <citation type="submission" date="2020-08" db="EMBL/GenBank/DDBJ databases">
        <title>Functional genomics of gut bacteria from endangered species of beetles.</title>
        <authorList>
            <person name="Carlos-Shanley C."/>
        </authorList>
    </citation>
    <scope>NUCLEOTIDE SEQUENCE [LARGE SCALE GENOMIC DNA]</scope>
    <source>
        <strain evidence="6 7">S00239</strain>
    </source>
</reference>
<dbReference type="Pfam" id="PF00176">
    <property type="entry name" value="SNF2-rel_dom"/>
    <property type="match status" value="1"/>
</dbReference>
<keyword evidence="2" id="KW-0863">Zinc-finger</keyword>
<dbReference type="Gene3D" id="3.40.50.10810">
    <property type="entry name" value="Tandem AAA-ATPase domain"/>
    <property type="match status" value="1"/>
</dbReference>
<dbReference type="GO" id="GO:0008270">
    <property type="term" value="F:zinc ion binding"/>
    <property type="evidence" value="ECO:0007669"/>
    <property type="project" value="UniProtKB-KW"/>
</dbReference>
<dbReference type="InterPro" id="IPR007527">
    <property type="entry name" value="Znf_SWIM"/>
</dbReference>
<dbReference type="EMBL" id="JACHLP010000001">
    <property type="protein sequence ID" value="MBB4841790.1"/>
    <property type="molecule type" value="Genomic_DNA"/>
</dbReference>
<feature type="region of interest" description="Disordered" evidence="3">
    <location>
        <begin position="1"/>
        <end position="32"/>
    </location>
</feature>
<dbReference type="SUPFAM" id="SSF52540">
    <property type="entry name" value="P-loop containing nucleoside triphosphate hydrolases"/>
    <property type="match status" value="2"/>
</dbReference>
<feature type="compositionally biased region" description="Low complexity" evidence="3">
    <location>
        <begin position="192"/>
        <end position="205"/>
    </location>
</feature>
<feature type="compositionally biased region" description="Low complexity" evidence="3">
    <location>
        <begin position="77"/>
        <end position="90"/>
    </location>
</feature>
<organism evidence="6 7">
    <name type="scientific">Roseateles oligotrophus</name>
    <dbReference type="NCBI Taxonomy" id="1769250"/>
    <lineage>
        <taxon>Bacteria</taxon>
        <taxon>Pseudomonadati</taxon>
        <taxon>Pseudomonadota</taxon>
        <taxon>Betaproteobacteria</taxon>
        <taxon>Burkholderiales</taxon>
        <taxon>Sphaerotilaceae</taxon>
        <taxon>Roseateles</taxon>
    </lineage>
</organism>
<evidence type="ECO:0000259" key="5">
    <source>
        <dbReference type="PROSITE" id="PS51192"/>
    </source>
</evidence>
<keyword evidence="2" id="KW-0479">Metal-binding</keyword>
<dbReference type="InterPro" id="IPR027417">
    <property type="entry name" value="P-loop_NTPase"/>
</dbReference>
<feature type="compositionally biased region" description="Low complexity" evidence="3">
    <location>
        <begin position="114"/>
        <end position="126"/>
    </location>
</feature>
<dbReference type="AlphaFoldDB" id="A0A840L0M4"/>
<feature type="domain" description="SWIM-type" evidence="4">
    <location>
        <begin position="311"/>
        <end position="349"/>
    </location>
</feature>
<evidence type="ECO:0000313" key="6">
    <source>
        <dbReference type="EMBL" id="MBB4841790.1"/>
    </source>
</evidence>
<protein>
    <recommendedName>
        <fullName evidence="8">SWIM-type domain-containing protein</fullName>
    </recommendedName>
</protein>
<evidence type="ECO:0000313" key="7">
    <source>
        <dbReference type="Proteomes" id="UP000562027"/>
    </source>
</evidence>
<feature type="compositionally biased region" description="Pro residues" evidence="3">
    <location>
        <begin position="149"/>
        <end position="159"/>
    </location>
</feature>
<proteinExistence type="predicted"/>
<dbReference type="PANTHER" id="PTHR45766:SF6">
    <property type="entry name" value="SWI_SNF-RELATED MATRIX-ASSOCIATED ACTIN-DEPENDENT REGULATOR OF CHROMATIN SUBFAMILY A-LIKE PROTEIN 1"/>
    <property type="match status" value="1"/>
</dbReference>
<dbReference type="GO" id="GO:0005524">
    <property type="term" value="F:ATP binding"/>
    <property type="evidence" value="ECO:0007669"/>
    <property type="project" value="InterPro"/>
</dbReference>
<dbReference type="InterPro" id="IPR014001">
    <property type="entry name" value="Helicase_ATP-bd"/>
</dbReference>